<dbReference type="STRING" id="1798665.A2942_03710"/>
<organism evidence="2 3">
    <name type="scientific">Candidatus Lloydbacteria bacterium RIFCSPLOWO2_01_FULL_50_20</name>
    <dbReference type="NCBI Taxonomy" id="1798665"/>
    <lineage>
        <taxon>Bacteria</taxon>
        <taxon>Candidatus Lloydiibacteriota</taxon>
    </lineage>
</organism>
<evidence type="ECO:0000313" key="2">
    <source>
        <dbReference type="EMBL" id="OGZ11193.1"/>
    </source>
</evidence>
<dbReference type="PANTHER" id="PTHR34322:SF2">
    <property type="entry name" value="TRANSPOSASE IS200-LIKE DOMAIN-CONTAINING PROTEIN"/>
    <property type="match status" value="1"/>
</dbReference>
<dbReference type="Proteomes" id="UP000178534">
    <property type="component" value="Unassembled WGS sequence"/>
</dbReference>
<protein>
    <recommendedName>
        <fullName evidence="1">Transposase IS200-like domain-containing protein</fullName>
    </recommendedName>
</protein>
<comment type="caution">
    <text evidence="2">The sequence shown here is derived from an EMBL/GenBank/DDBJ whole genome shotgun (WGS) entry which is preliminary data.</text>
</comment>
<name>A0A1G2DCG9_9BACT</name>
<reference evidence="2 3" key="1">
    <citation type="journal article" date="2016" name="Nat. Commun.">
        <title>Thousands of microbial genomes shed light on interconnected biogeochemical processes in an aquifer system.</title>
        <authorList>
            <person name="Anantharaman K."/>
            <person name="Brown C.T."/>
            <person name="Hug L.A."/>
            <person name="Sharon I."/>
            <person name="Castelle C.J."/>
            <person name="Probst A.J."/>
            <person name="Thomas B.C."/>
            <person name="Singh A."/>
            <person name="Wilkins M.J."/>
            <person name="Karaoz U."/>
            <person name="Brodie E.L."/>
            <person name="Williams K.H."/>
            <person name="Hubbard S.S."/>
            <person name="Banfield J.F."/>
        </authorList>
    </citation>
    <scope>NUCLEOTIDE SEQUENCE [LARGE SCALE GENOMIC DNA]</scope>
</reference>
<dbReference type="AlphaFoldDB" id="A0A1G2DCG9"/>
<dbReference type="GO" id="GO:0006313">
    <property type="term" value="P:DNA transposition"/>
    <property type="evidence" value="ECO:0007669"/>
    <property type="project" value="InterPro"/>
</dbReference>
<dbReference type="Gene3D" id="3.30.70.1290">
    <property type="entry name" value="Transposase IS200-like"/>
    <property type="match status" value="1"/>
</dbReference>
<dbReference type="PANTHER" id="PTHR34322">
    <property type="entry name" value="TRANSPOSASE, Y1_TNP DOMAIN-CONTAINING"/>
    <property type="match status" value="1"/>
</dbReference>
<proteinExistence type="predicted"/>
<dbReference type="GO" id="GO:0003677">
    <property type="term" value="F:DNA binding"/>
    <property type="evidence" value="ECO:0007669"/>
    <property type="project" value="InterPro"/>
</dbReference>
<dbReference type="SMART" id="SM01321">
    <property type="entry name" value="Y1_Tnp"/>
    <property type="match status" value="1"/>
</dbReference>
<dbReference type="InterPro" id="IPR036515">
    <property type="entry name" value="Transposase_17_sf"/>
</dbReference>
<feature type="domain" description="Transposase IS200-like" evidence="1">
    <location>
        <begin position="8"/>
        <end position="143"/>
    </location>
</feature>
<dbReference type="InterPro" id="IPR002686">
    <property type="entry name" value="Transposase_17"/>
</dbReference>
<dbReference type="SUPFAM" id="SSF143422">
    <property type="entry name" value="Transposase IS200-like"/>
    <property type="match status" value="1"/>
</dbReference>
<dbReference type="GO" id="GO:0004803">
    <property type="term" value="F:transposase activity"/>
    <property type="evidence" value="ECO:0007669"/>
    <property type="project" value="InterPro"/>
</dbReference>
<evidence type="ECO:0000259" key="1">
    <source>
        <dbReference type="SMART" id="SM01321"/>
    </source>
</evidence>
<accession>A0A1G2DCG9</accession>
<sequence>MERYINFAPGEYYHIYNRGVEKRDIFKDKDHYERFMKLLYVANGDRPYIFREIEQLPLASVERGKPLVAIGAYALMPNHFHILIKEITEGGISEFMAKLCTGYALYFNKKEQRVGPLFQSKFKARHARRDEYLKYLFAYFHLNPLKLIDPKWKEEGIADHAKAKQHLDSYRYSSYPEFVGKRRDEAAILNRSEFPGYFRSTIEFRDFLDEWSRIREEELI</sequence>
<evidence type="ECO:0000313" key="3">
    <source>
        <dbReference type="Proteomes" id="UP000178534"/>
    </source>
</evidence>
<gene>
    <name evidence="2" type="ORF">A2942_03710</name>
</gene>
<dbReference type="EMBL" id="MHLP01000040">
    <property type="protein sequence ID" value="OGZ11193.1"/>
    <property type="molecule type" value="Genomic_DNA"/>
</dbReference>